<dbReference type="RefSeq" id="WP_379708103.1">
    <property type="nucleotide sequence ID" value="NZ_JBHSCZ010000001.1"/>
</dbReference>
<dbReference type="Gene3D" id="1.10.340.30">
    <property type="entry name" value="Hypothetical protein, domain 2"/>
    <property type="match status" value="1"/>
</dbReference>
<evidence type="ECO:0000256" key="5">
    <source>
        <dbReference type="ARBA" id="ARBA00022023"/>
    </source>
</evidence>
<name>A0ABV8QRT0_9BACT</name>
<evidence type="ECO:0000256" key="4">
    <source>
        <dbReference type="ARBA" id="ARBA00012045"/>
    </source>
</evidence>
<comment type="function">
    <text evidence="2">Adenine glycosylase active on G-A mispairs. MutY also corrects error-prone DNA synthesis past GO lesions which are due to the oxidatively damaged form of guanine: 7,8-dihydro-8-oxoguanine (8-oxo-dGTP).</text>
</comment>
<dbReference type="SUPFAM" id="SSF48150">
    <property type="entry name" value="DNA-glycosylase"/>
    <property type="match status" value="1"/>
</dbReference>
<dbReference type="InterPro" id="IPR003265">
    <property type="entry name" value="HhH-GPD_domain"/>
</dbReference>
<keyword evidence="6" id="KW-0004">4Fe-4S</keyword>
<dbReference type="PANTHER" id="PTHR42944">
    <property type="entry name" value="ADENINE DNA GLYCOSYLASE"/>
    <property type="match status" value="1"/>
</dbReference>
<evidence type="ECO:0000256" key="6">
    <source>
        <dbReference type="ARBA" id="ARBA00022485"/>
    </source>
</evidence>
<dbReference type="NCBIfam" id="TIGR01084">
    <property type="entry name" value="mutY"/>
    <property type="match status" value="1"/>
</dbReference>
<evidence type="ECO:0000256" key="7">
    <source>
        <dbReference type="ARBA" id="ARBA00022723"/>
    </source>
</evidence>
<dbReference type="InterPro" id="IPR029119">
    <property type="entry name" value="MutY_C"/>
</dbReference>
<evidence type="ECO:0000256" key="13">
    <source>
        <dbReference type="ARBA" id="ARBA00023295"/>
    </source>
</evidence>
<dbReference type="SMART" id="SM00478">
    <property type="entry name" value="ENDO3c"/>
    <property type="match status" value="1"/>
</dbReference>
<dbReference type="CDD" id="cd00056">
    <property type="entry name" value="ENDO3c"/>
    <property type="match status" value="1"/>
</dbReference>
<evidence type="ECO:0000313" key="16">
    <source>
        <dbReference type="EMBL" id="MFC4262563.1"/>
    </source>
</evidence>
<dbReference type="Pfam" id="PF00730">
    <property type="entry name" value="HhH-GPD"/>
    <property type="match status" value="1"/>
</dbReference>
<keyword evidence="11" id="KW-0411">Iron-sulfur</keyword>
<comment type="caution">
    <text evidence="16">The sequence shown here is derived from an EMBL/GenBank/DDBJ whole genome shotgun (WGS) entry which is preliminary data.</text>
</comment>
<comment type="cofactor">
    <cofactor evidence="14">
        <name>[4Fe-4S] cluster</name>
        <dbReference type="ChEBI" id="CHEBI:49883"/>
    </cofactor>
    <text evidence="14">Binds 1 [4Fe-4S] cluster.</text>
</comment>
<evidence type="ECO:0000256" key="8">
    <source>
        <dbReference type="ARBA" id="ARBA00022763"/>
    </source>
</evidence>
<dbReference type="GO" id="GO:0000701">
    <property type="term" value="F:purine-specific mismatch base pair DNA N-glycosylase activity"/>
    <property type="evidence" value="ECO:0007669"/>
    <property type="project" value="UniProtKB-EC"/>
</dbReference>
<evidence type="ECO:0000256" key="10">
    <source>
        <dbReference type="ARBA" id="ARBA00023004"/>
    </source>
</evidence>
<organism evidence="16 17">
    <name type="scientific">Ferruginibacter yonginensis</name>
    <dbReference type="NCBI Taxonomy" id="1310416"/>
    <lineage>
        <taxon>Bacteria</taxon>
        <taxon>Pseudomonadati</taxon>
        <taxon>Bacteroidota</taxon>
        <taxon>Chitinophagia</taxon>
        <taxon>Chitinophagales</taxon>
        <taxon>Chitinophagaceae</taxon>
        <taxon>Ferruginibacter</taxon>
    </lineage>
</organism>
<dbReference type="Proteomes" id="UP001595907">
    <property type="component" value="Unassembled WGS sequence"/>
</dbReference>
<sequence>MNNSKENSFFTKKLLWWNEQSNNRTMPWKAEKNPYKIWLSEIILQQTRVEQGLAYYNRFVTQYPTIEKLALANDDDVFKLWEGLGYYSRCKNLLATARIVAFEHNGIFPNSYESILALKGVGPYTAAAIASFAYNQPYAVVDGNVLRLLARFFGIATPIDSTIGKKIFTTLAQQLIQKQPPATYNQAIMDFGATVCKPQLPLCTTCVLQKKCKALQQNEVSSLPIKTKKLIIKNRFFFFVVAIYQQQVYVQKRVEKDIWQNLWQFIPFEMPANMSFDALQSSESFQNIFTKPYQVKFVSAPLKQKLTHQHIEVTFVVLQLQHPLQLLQWQLQPVKQLRQLPFPRIVTQFFENNTSFT</sequence>
<dbReference type="PANTHER" id="PTHR42944:SF1">
    <property type="entry name" value="ADENINE DNA GLYCOSYLASE"/>
    <property type="match status" value="1"/>
</dbReference>
<reference evidence="17" key="1">
    <citation type="journal article" date="2019" name="Int. J. Syst. Evol. Microbiol.">
        <title>The Global Catalogue of Microorganisms (GCM) 10K type strain sequencing project: providing services to taxonomists for standard genome sequencing and annotation.</title>
        <authorList>
            <consortium name="The Broad Institute Genomics Platform"/>
            <consortium name="The Broad Institute Genome Sequencing Center for Infectious Disease"/>
            <person name="Wu L."/>
            <person name="Ma J."/>
        </authorList>
    </citation>
    <scope>NUCLEOTIDE SEQUENCE [LARGE SCALE GENOMIC DNA]</scope>
    <source>
        <strain evidence="17">CECT 8289</strain>
    </source>
</reference>
<keyword evidence="12" id="KW-0234">DNA repair</keyword>
<keyword evidence="9 16" id="KW-0378">Hydrolase</keyword>
<evidence type="ECO:0000256" key="11">
    <source>
        <dbReference type="ARBA" id="ARBA00023014"/>
    </source>
</evidence>
<proteinExistence type="inferred from homology"/>
<evidence type="ECO:0000313" key="17">
    <source>
        <dbReference type="Proteomes" id="UP001595907"/>
    </source>
</evidence>
<evidence type="ECO:0000256" key="3">
    <source>
        <dbReference type="ARBA" id="ARBA00008343"/>
    </source>
</evidence>
<accession>A0ABV8QRT0</accession>
<evidence type="ECO:0000256" key="1">
    <source>
        <dbReference type="ARBA" id="ARBA00000843"/>
    </source>
</evidence>
<dbReference type="InterPro" id="IPR000445">
    <property type="entry name" value="HhH_motif"/>
</dbReference>
<dbReference type="Gene3D" id="3.90.79.10">
    <property type="entry name" value="Nucleoside Triphosphate Pyrophosphohydrolase"/>
    <property type="match status" value="1"/>
</dbReference>
<dbReference type="InterPro" id="IPR011257">
    <property type="entry name" value="DNA_glycosylase"/>
</dbReference>
<dbReference type="Pfam" id="PF00633">
    <property type="entry name" value="HHH"/>
    <property type="match status" value="1"/>
</dbReference>
<dbReference type="InterPro" id="IPR044298">
    <property type="entry name" value="MIG/MutY"/>
</dbReference>
<dbReference type="SUPFAM" id="SSF55811">
    <property type="entry name" value="Nudix"/>
    <property type="match status" value="1"/>
</dbReference>
<feature type="domain" description="HhH-GPD" evidence="15">
    <location>
        <begin position="43"/>
        <end position="194"/>
    </location>
</feature>
<keyword evidence="10 14" id="KW-0408">Iron</keyword>
<evidence type="ECO:0000256" key="2">
    <source>
        <dbReference type="ARBA" id="ARBA00002933"/>
    </source>
</evidence>
<evidence type="ECO:0000259" key="15">
    <source>
        <dbReference type="SMART" id="SM00478"/>
    </source>
</evidence>
<dbReference type="InterPro" id="IPR005760">
    <property type="entry name" value="A/G_AdeGlyc_MutY"/>
</dbReference>
<dbReference type="CDD" id="cd03431">
    <property type="entry name" value="NUDIX_DNA_Glycosylase_C-MutY"/>
    <property type="match status" value="1"/>
</dbReference>
<dbReference type="Pfam" id="PF14815">
    <property type="entry name" value="NUDIX_4"/>
    <property type="match status" value="1"/>
</dbReference>
<dbReference type="EC" id="3.2.2.31" evidence="4 14"/>
<keyword evidence="17" id="KW-1185">Reference proteome</keyword>
<dbReference type="InterPro" id="IPR015797">
    <property type="entry name" value="NUDIX_hydrolase-like_dom_sf"/>
</dbReference>
<dbReference type="EMBL" id="JBHSCZ010000001">
    <property type="protein sequence ID" value="MFC4262563.1"/>
    <property type="molecule type" value="Genomic_DNA"/>
</dbReference>
<keyword evidence="8 14" id="KW-0227">DNA damage</keyword>
<protein>
    <recommendedName>
        <fullName evidence="5 14">Adenine DNA glycosylase</fullName>
        <ecNumber evidence="4 14">3.2.2.31</ecNumber>
    </recommendedName>
</protein>
<dbReference type="Gene3D" id="1.10.1670.10">
    <property type="entry name" value="Helix-hairpin-Helix base-excision DNA repair enzymes (C-terminal)"/>
    <property type="match status" value="1"/>
</dbReference>
<comment type="catalytic activity">
    <reaction evidence="1 14">
        <text>Hydrolyzes free adenine bases from 7,8-dihydro-8-oxoguanine:adenine mismatched double-stranded DNA, leaving an apurinic site.</text>
        <dbReference type="EC" id="3.2.2.31"/>
    </reaction>
</comment>
<keyword evidence="13 14" id="KW-0326">Glycosidase</keyword>
<keyword evidence="7" id="KW-0479">Metal-binding</keyword>
<dbReference type="InterPro" id="IPR023170">
    <property type="entry name" value="HhH_base_excis_C"/>
</dbReference>
<gene>
    <name evidence="16" type="primary">mutY</name>
    <name evidence="16" type="ORF">ACFOWM_06725</name>
</gene>
<evidence type="ECO:0000256" key="9">
    <source>
        <dbReference type="ARBA" id="ARBA00022801"/>
    </source>
</evidence>
<evidence type="ECO:0000256" key="14">
    <source>
        <dbReference type="RuleBase" id="RU365096"/>
    </source>
</evidence>
<evidence type="ECO:0000256" key="12">
    <source>
        <dbReference type="ARBA" id="ARBA00023204"/>
    </source>
</evidence>
<comment type="similarity">
    <text evidence="3 14">Belongs to the Nth/MutY family.</text>
</comment>